<dbReference type="EMBL" id="KV418201">
    <property type="protein sequence ID" value="KZP03000.1"/>
    <property type="molecule type" value="Genomic_DNA"/>
</dbReference>
<feature type="region of interest" description="Disordered" evidence="1">
    <location>
        <begin position="1"/>
        <end position="38"/>
    </location>
</feature>
<sequence>MNNSSPQALSGQDSSTPARDCATPEESDKEKIVRRQPTETGIYGACPFVTRYHTTGGIELHGRRRNAGVLRSSQGMRAAVGGGGLDLEGGGELDPVGGLGSGRSATAESLPLIDVLEGA</sequence>
<dbReference type="Proteomes" id="UP000076532">
    <property type="component" value="Unassembled WGS sequence"/>
</dbReference>
<gene>
    <name evidence="2" type="ORF">FIBSPDRAFT_905346</name>
</gene>
<evidence type="ECO:0000256" key="1">
    <source>
        <dbReference type="SAM" id="MobiDB-lite"/>
    </source>
</evidence>
<evidence type="ECO:0000313" key="3">
    <source>
        <dbReference type="Proteomes" id="UP000076532"/>
    </source>
</evidence>
<feature type="compositionally biased region" description="Basic and acidic residues" evidence="1">
    <location>
        <begin position="26"/>
        <end position="37"/>
    </location>
</feature>
<protein>
    <submittedName>
        <fullName evidence="2">Uncharacterized protein</fullName>
    </submittedName>
</protein>
<proteinExistence type="predicted"/>
<keyword evidence="3" id="KW-1185">Reference proteome</keyword>
<organism evidence="2 3">
    <name type="scientific">Athelia psychrophila</name>
    <dbReference type="NCBI Taxonomy" id="1759441"/>
    <lineage>
        <taxon>Eukaryota</taxon>
        <taxon>Fungi</taxon>
        <taxon>Dikarya</taxon>
        <taxon>Basidiomycota</taxon>
        <taxon>Agaricomycotina</taxon>
        <taxon>Agaricomycetes</taxon>
        <taxon>Agaricomycetidae</taxon>
        <taxon>Atheliales</taxon>
        <taxon>Atheliaceae</taxon>
        <taxon>Athelia</taxon>
    </lineage>
</organism>
<evidence type="ECO:0000313" key="2">
    <source>
        <dbReference type="EMBL" id="KZP03000.1"/>
    </source>
</evidence>
<accession>A0A167TJE1</accession>
<feature type="compositionally biased region" description="Gly residues" evidence="1">
    <location>
        <begin position="80"/>
        <end position="101"/>
    </location>
</feature>
<feature type="region of interest" description="Disordered" evidence="1">
    <location>
        <begin position="77"/>
        <end position="107"/>
    </location>
</feature>
<feature type="compositionally biased region" description="Polar residues" evidence="1">
    <location>
        <begin position="1"/>
        <end position="17"/>
    </location>
</feature>
<reference evidence="2 3" key="1">
    <citation type="journal article" date="2016" name="Mol. Biol. Evol.">
        <title>Comparative Genomics of Early-Diverging Mushroom-Forming Fungi Provides Insights into the Origins of Lignocellulose Decay Capabilities.</title>
        <authorList>
            <person name="Nagy L.G."/>
            <person name="Riley R."/>
            <person name="Tritt A."/>
            <person name="Adam C."/>
            <person name="Daum C."/>
            <person name="Floudas D."/>
            <person name="Sun H."/>
            <person name="Yadav J.S."/>
            <person name="Pangilinan J."/>
            <person name="Larsson K.H."/>
            <person name="Matsuura K."/>
            <person name="Barry K."/>
            <person name="Labutti K."/>
            <person name="Kuo R."/>
            <person name="Ohm R.A."/>
            <person name="Bhattacharya S.S."/>
            <person name="Shirouzu T."/>
            <person name="Yoshinaga Y."/>
            <person name="Martin F.M."/>
            <person name="Grigoriev I.V."/>
            <person name="Hibbett D.S."/>
        </authorList>
    </citation>
    <scope>NUCLEOTIDE SEQUENCE [LARGE SCALE GENOMIC DNA]</scope>
    <source>
        <strain evidence="2 3">CBS 109695</strain>
    </source>
</reference>
<name>A0A167TJE1_9AGAM</name>
<dbReference type="AlphaFoldDB" id="A0A167TJE1"/>